<feature type="transmembrane region" description="Helical" evidence="2">
    <location>
        <begin position="183"/>
        <end position="205"/>
    </location>
</feature>
<feature type="region of interest" description="Disordered" evidence="1">
    <location>
        <begin position="473"/>
        <end position="543"/>
    </location>
</feature>
<organism evidence="3 4">
    <name type="scientific">Exidia glandulosa HHB12029</name>
    <dbReference type="NCBI Taxonomy" id="1314781"/>
    <lineage>
        <taxon>Eukaryota</taxon>
        <taxon>Fungi</taxon>
        <taxon>Dikarya</taxon>
        <taxon>Basidiomycota</taxon>
        <taxon>Agaricomycotina</taxon>
        <taxon>Agaricomycetes</taxon>
        <taxon>Auriculariales</taxon>
        <taxon>Exidiaceae</taxon>
        <taxon>Exidia</taxon>
    </lineage>
</organism>
<dbReference type="Gene3D" id="3.30.40.10">
    <property type="entry name" value="Zinc/RING finger domain, C3HC4 (zinc finger)"/>
    <property type="match status" value="1"/>
</dbReference>
<feature type="compositionally biased region" description="Low complexity" evidence="1">
    <location>
        <begin position="555"/>
        <end position="564"/>
    </location>
</feature>
<evidence type="ECO:0000313" key="4">
    <source>
        <dbReference type="Proteomes" id="UP000077266"/>
    </source>
</evidence>
<dbReference type="InParanoid" id="A0A165F3B6"/>
<sequence>MERVSNTSLFSSILSLSSALIRNVKNIDLNFSNDLAAITKPPVSSIDNPAATATASAPSPSHTGDSQLPGPWAFATSYYALGVVATAFILNRVQHIVVSPRRNPHRPRPSRGTGAWAAWHRLRGLFLPLDPSSTPSRLALNLPALYLLLRSLLLLLCTLLQVSDAFPTTQWLAPLGAWAAQHEMSYICWHVYGAVCMGLCCGALTQGLMDDGDGGNAMPFNLAAYAFLLHIYASPIAHAFRDMGPGLPSRPSRDVIITITLPALQITLLQLMLVKKEWANKRLLPTTICGLLSLAHFYTVVWSSPLTYPPLNFIPCVLTSVLIFVSLVTCTLNALTQLLSEGEITKPLFGHNQALPRWEDDFEIALLRLGTASLQATHIAGLSNQVAALKTGADAGGEVELSVSGVSGMAHPVGGRRGLAREYKKVSAQRPHAGGLFSGALWRELKRFGTALWSTSRGLWHWISRSKLRHDSPAVGPSAGFREAPSQSTSNEHDADELYSRFLGGDQLTDGSDDEEYQPGADAELSDASESDDGSEDEGGTDALNLYSDLAAPDADAAGSSAPGPHVLLAHMSSPGSGALTRRRYSRLMRQSSPSDEGWDVFVEQRRQSTSSRPASSSWDAESRRNCVICTVEARSIVCWPCRCLAMCDDCRANMASHFPASQHMCVFVPVPILHEVTFRLHLQVSMLQGNGRRVLS</sequence>
<feature type="transmembrane region" description="Helical" evidence="2">
    <location>
        <begin position="283"/>
        <end position="300"/>
    </location>
</feature>
<keyword evidence="4" id="KW-1185">Reference proteome</keyword>
<keyword evidence="2" id="KW-0472">Membrane</keyword>
<reference evidence="3 4" key="1">
    <citation type="journal article" date="2016" name="Mol. Biol. Evol.">
        <title>Comparative Genomics of Early-Diverging Mushroom-Forming Fungi Provides Insights into the Origins of Lignocellulose Decay Capabilities.</title>
        <authorList>
            <person name="Nagy L.G."/>
            <person name="Riley R."/>
            <person name="Tritt A."/>
            <person name="Adam C."/>
            <person name="Daum C."/>
            <person name="Floudas D."/>
            <person name="Sun H."/>
            <person name="Yadav J.S."/>
            <person name="Pangilinan J."/>
            <person name="Larsson K.H."/>
            <person name="Matsuura K."/>
            <person name="Barry K."/>
            <person name="Labutti K."/>
            <person name="Kuo R."/>
            <person name="Ohm R.A."/>
            <person name="Bhattacharya S.S."/>
            <person name="Shirouzu T."/>
            <person name="Yoshinaga Y."/>
            <person name="Martin F.M."/>
            <person name="Grigoriev I.V."/>
            <person name="Hibbett D.S."/>
        </authorList>
    </citation>
    <scope>NUCLEOTIDE SEQUENCE [LARGE SCALE GENOMIC DNA]</scope>
    <source>
        <strain evidence="3 4">HHB12029</strain>
    </source>
</reference>
<dbReference type="GO" id="GO:0016567">
    <property type="term" value="P:protein ubiquitination"/>
    <property type="evidence" value="ECO:0007669"/>
    <property type="project" value="TreeGrafter"/>
</dbReference>
<dbReference type="PANTHER" id="PTHR22696">
    <property type="entry name" value="E3 UBIQUITIN-PROTEIN LIGASE RNF26"/>
    <property type="match status" value="1"/>
</dbReference>
<feature type="transmembrane region" description="Helical" evidence="2">
    <location>
        <begin position="217"/>
        <end position="235"/>
    </location>
</feature>
<evidence type="ECO:0000256" key="1">
    <source>
        <dbReference type="SAM" id="MobiDB-lite"/>
    </source>
</evidence>
<gene>
    <name evidence="3" type="ORF">EXIGLDRAFT_679077</name>
</gene>
<name>A0A165F3B6_EXIGL</name>
<dbReference type="InterPro" id="IPR013083">
    <property type="entry name" value="Znf_RING/FYVE/PHD"/>
</dbReference>
<dbReference type="AlphaFoldDB" id="A0A165F3B6"/>
<dbReference type="Proteomes" id="UP000077266">
    <property type="component" value="Unassembled WGS sequence"/>
</dbReference>
<dbReference type="PANTHER" id="PTHR22696:SF1">
    <property type="entry name" value="E3 UBIQUITIN-PROTEIN LIGASE RNF26"/>
    <property type="match status" value="1"/>
</dbReference>
<proteinExistence type="predicted"/>
<feature type="transmembrane region" description="Helical" evidence="2">
    <location>
        <begin position="72"/>
        <end position="93"/>
    </location>
</feature>
<dbReference type="STRING" id="1314781.A0A165F3B6"/>
<feature type="non-terminal residue" evidence="3">
    <location>
        <position position="697"/>
    </location>
</feature>
<feature type="compositionally biased region" description="Acidic residues" evidence="1">
    <location>
        <begin position="524"/>
        <end position="540"/>
    </location>
</feature>
<dbReference type="GO" id="GO:0061630">
    <property type="term" value="F:ubiquitin protein ligase activity"/>
    <property type="evidence" value="ECO:0007669"/>
    <property type="project" value="TreeGrafter"/>
</dbReference>
<dbReference type="EMBL" id="KV426103">
    <property type="protein sequence ID" value="KZV88293.1"/>
    <property type="molecule type" value="Genomic_DNA"/>
</dbReference>
<feature type="transmembrane region" description="Helical" evidence="2">
    <location>
        <begin position="312"/>
        <end position="335"/>
    </location>
</feature>
<feature type="transmembrane region" description="Helical" evidence="2">
    <location>
        <begin position="255"/>
        <end position="274"/>
    </location>
</feature>
<evidence type="ECO:0000313" key="3">
    <source>
        <dbReference type="EMBL" id="KZV88293.1"/>
    </source>
</evidence>
<accession>A0A165F3B6</accession>
<dbReference type="GO" id="GO:0006511">
    <property type="term" value="P:ubiquitin-dependent protein catabolic process"/>
    <property type="evidence" value="ECO:0007669"/>
    <property type="project" value="TreeGrafter"/>
</dbReference>
<feature type="region of interest" description="Disordered" evidence="1">
    <location>
        <begin position="555"/>
        <end position="581"/>
    </location>
</feature>
<keyword evidence="2" id="KW-1133">Transmembrane helix</keyword>
<evidence type="ECO:0000256" key="2">
    <source>
        <dbReference type="SAM" id="Phobius"/>
    </source>
</evidence>
<dbReference type="OrthoDB" id="66726at2759"/>
<keyword evidence="2" id="KW-0812">Transmembrane</keyword>
<protein>
    <submittedName>
        <fullName evidence="3">Uncharacterized protein</fullName>
    </submittedName>
</protein>